<comment type="subcellular location">
    <subcellularLocation>
        <location evidence="1">Cell membrane</location>
        <topology evidence="1">Multi-pass membrane protein</topology>
    </subcellularLocation>
</comment>
<keyword evidence="6" id="KW-0630">Potassium</keyword>
<dbReference type="PANTHER" id="PTHR32024:SF1">
    <property type="entry name" value="KTR SYSTEM POTASSIUM UPTAKE PROTEIN B"/>
    <property type="match status" value="1"/>
</dbReference>
<dbReference type="PANTHER" id="PTHR32024">
    <property type="entry name" value="TRK SYSTEM POTASSIUM UPTAKE PROTEIN TRKG-RELATED"/>
    <property type="match status" value="1"/>
</dbReference>
<keyword evidence="12" id="KW-1185">Reference proteome</keyword>
<feature type="transmembrane region" description="Helical" evidence="10">
    <location>
        <begin position="21"/>
        <end position="41"/>
    </location>
</feature>
<dbReference type="GO" id="GO:0005886">
    <property type="term" value="C:plasma membrane"/>
    <property type="evidence" value="ECO:0007669"/>
    <property type="project" value="UniProtKB-SubCell"/>
</dbReference>
<feature type="transmembrane region" description="Helical" evidence="10">
    <location>
        <begin position="296"/>
        <end position="314"/>
    </location>
</feature>
<protein>
    <submittedName>
        <fullName evidence="11">Trk system potassium uptake protein TrkH</fullName>
    </submittedName>
</protein>
<feature type="transmembrane region" description="Helical" evidence="10">
    <location>
        <begin position="412"/>
        <end position="435"/>
    </location>
</feature>
<feature type="transmembrane region" description="Helical" evidence="10">
    <location>
        <begin position="135"/>
        <end position="159"/>
    </location>
</feature>
<evidence type="ECO:0000313" key="11">
    <source>
        <dbReference type="EMBL" id="SHE54805.1"/>
    </source>
</evidence>
<feature type="transmembrane region" description="Helical" evidence="10">
    <location>
        <begin position="320"/>
        <end position="338"/>
    </location>
</feature>
<evidence type="ECO:0000256" key="8">
    <source>
        <dbReference type="ARBA" id="ARBA00023065"/>
    </source>
</evidence>
<keyword evidence="2" id="KW-0813">Transport</keyword>
<feature type="transmembrane region" description="Helical" evidence="10">
    <location>
        <begin position="53"/>
        <end position="72"/>
    </location>
</feature>
<dbReference type="RefSeq" id="WP_242945319.1">
    <property type="nucleotide sequence ID" value="NZ_FQTU01000003.1"/>
</dbReference>
<evidence type="ECO:0000256" key="1">
    <source>
        <dbReference type="ARBA" id="ARBA00004651"/>
    </source>
</evidence>
<evidence type="ECO:0000313" key="12">
    <source>
        <dbReference type="Proteomes" id="UP000184251"/>
    </source>
</evidence>
<dbReference type="InterPro" id="IPR004772">
    <property type="entry name" value="TrkH"/>
</dbReference>
<feature type="transmembrane region" description="Helical" evidence="10">
    <location>
        <begin position="200"/>
        <end position="224"/>
    </location>
</feature>
<feature type="transmembrane region" description="Helical" evidence="10">
    <location>
        <begin position="359"/>
        <end position="379"/>
    </location>
</feature>
<feature type="transmembrane region" description="Helical" evidence="10">
    <location>
        <begin position="84"/>
        <end position="108"/>
    </location>
</feature>
<evidence type="ECO:0000256" key="4">
    <source>
        <dbReference type="ARBA" id="ARBA00022538"/>
    </source>
</evidence>
<keyword evidence="7 10" id="KW-1133">Transmembrane helix</keyword>
<keyword evidence="4" id="KW-0633">Potassium transport</keyword>
<keyword evidence="3" id="KW-1003">Cell membrane</keyword>
<feature type="transmembrane region" description="Helical" evidence="10">
    <location>
        <begin position="236"/>
        <end position="256"/>
    </location>
</feature>
<dbReference type="Pfam" id="PF02386">
    <property type="entry name" value="TrkH"/>
    <property type="match status" value="1"/>
</dbReference>
<gene>
    <name evidence="11" type="ORF">SAMN02746064_00730</name>
</gene>
<dbReference type="Proteomes" id="UP000184251">
    <property type="component" value="Unassembled WGS sequence"/>
</dbReference>
<evidence type="ECO:0000256" key="9">
    <source>
        <dbReference type="ARBA" id="ARBA00023136"/>
    </source>
</evidence>
<sequence length="456" mass="49292">MREKFIKIMKYFIKRDRIKTPQILVFGFGLIIVFGTMLLMLPQATAVGESPGVLTALFTATSAVCVTGLVVVDTATYWSGFGHGVILFLIQVGGLGFMTMTTFIFLIAGKRITIKERILIKDSLSSNTLEGVVKFVIYILMFTFVVEVIGAVLLSTRFIPEYGLSEGIKMSVFHSISAFCNAGFDLMGDYRSVTPYVEDAIVSLTIMMLIVLGGIGFAVINDLFKVRNLKQINLHTKVVLSVSGALIASAALLFFLLESGNPQTLGNLSWPGKMLASLFMAITPRTAGFNTIDTASLTNGTLIIVMVLMFIGGSPGSTAGGIKTSTFGVVLFSLVSILRGRKETEAFGRTITSDVVKRAIAIIIIGVILLMFDIVLLTITESASLTEIMFEAISAFGTVGLSMGITPDLTPIGRMIIIITMFIGRVGPLTMAFAIREIQSTHESGRYKYPDGKILV</sequence>
<keyword evidence="8" id="KW-0406">Ion transport</keyword>
<dbReference type="InterPro" id="IPR003445">
    <property type="entry name" value="Cat_transpt"/>
</dbReference>
<evidence type="ECO:0000256" key="6">
    <source>
        <dbReference type="ARBA" id="ARBA00022958"/>
    </source>
</evidence>
<evidence type="ECO:0000256" key="2">
    <source>
        <dbReference type="ARBA" id="ARBA00022448"/>
    </source>
</evidence>
<dbReference type="EMBL" id="FQTU01000003">
    <property type="protein sequence ID" value="SHE54805.1"/>
    <property type="molecule type" value="Genomic_DNA"/>
</dbReference>
<dbReference type="AlphaFoldDB" id="A0A1M4UDJ0"/>
<evidence type="ECO:0000256" key="5">
    <source>
        <dbReference type="ARBA" id="ARBA00022692"/>
    </source>
</evidence>
<organism evidence="11 12">
    <name type="scientific">Alkalibacter saccharofermentans DSM 14828</name>
    <dbReference type="NCBI Taxonomy" id="1120975"/>
    <lineage>
        <taxon>Bacteria</taxon>
        <taxon>Bacillati</taxon>
        <taxon>Bacillota</taxon>
        <taxon>Clostridia</taxon>
        <taxon>Eubacteriales</taxon>
        <taxon>Eubacteriaceae</taxon>
        <taxon>Alkalibacter</taxon>
    </lineage>
</organism>
<keyword evidence="5 10" id="KW-0812">Transmembrane</keyword>
<keyword evidence="9 10" id="KW-0472">Membrane</keyword>
<evidence type="ECO:0000256" key="10">
    <source>
        <dbReference type="SAM" id="Phobius"/>
    </source>
</evidence>
<name>A0A1M4UDJ0_9FIRM</name>
<accession>A0A1M4UDJ0</accession>
<evidence type="ECO:0000256" key="7">
    <source>
        <dbReference type="ARBA" id="ARBA00022989"/>
    </source>
</evidence>
<dbReference type="NCBIfam" id="TIGR00933">
    <property type="entry name" value="2a38"/>
    <property type="match status" value="1"/>
</dbReference>
<evidence type="ECO:0000256" key="3">
    <source>
        <dbReference type="ARBA" id="ARBA00022475"/>
    </source>
</evidence>
<dbReference type="STRING" id="1120975.SAMN02746064_00730"/>
<reference evidence="11 12" key="1">
    <citation type="submission" date="2016-11" db="EMBL/GenBank/DDBJ databases">
        <authorList>
            <person name="Jaros S."/>
            <person name="Januszkiewicz K."/>
            <person name="Wedrychowicz H."/>
        </authorList>
    </citation>
    <scope>NUCLEOTIDE SEQUENCE [LARGE SCALE GENOMIC DNA]</scope>
    <source>
        <strain evidence="11 12">DSM 14828</strain>
    </source>
</reference>
<proteinExistence type="predicted"/>
<dbReference type="GO" id="GO:0015379">
    <property type="term" value="F:potassium:chloride symporter activity"/>
    <property type="evidence" value="ECO:0007669"/>
    <property type="project" value="InterPro"/>
</dbReference>